<dbReference type="Proteomes" id="UP000823775">
    <property type="component" value="Unassembled WGS sequence"/>
</dbReference>
<comment type="caution">
    <text evidence="1">The sequence shown here is derived from an EMBL/GenBank/DDBJ whole genome shotgun (WGS) entry which is preliminary data.</text>
</comment>
<reference evidence="1 2" key="1">
    <citation type="journal article" date="2021" name="BMC Genomics">
        <title>Datura genome reveals duplications of psychoactive alkaloid biosynthetic genes and high mutation rate following tissue culture.</title>
        <authorList>
            <person name="Rajewski A."/>
            <person name="Carter-House D."/>
            <person name="Stajich J."/>
            <person name="Litt A."/>
        </authorList>
    </citation>
    <scope>NUCLEOTIDE SEQUENCE [LARGE SCALE GENOMIC DNA]</scope>
    <source>
        <strain evidence="1">AR-01</strain>
    </source>
</reference>
<keyword evidence="2" id="KW-1185">Reference proteome</keyword>
<dbReference type="EMBL" id="JACEIK010009113">
    <property type="protein sequence ID" value="MCE3051977.1"/>
    <property type="molecule type" value="Genomic_DNA"/>
</dbReference>
<organism evidence="1 2">
    <name type="scientific">Datura stramonium</name>
    <name type="common">Jimsonweed</name>
    <name type="synonym">Common thornapple</name>
    <dbReference type="NCBI Taxonomy" id="4076"/>
    <lineage>
        <taxon>Eukaryota</taxon>
        <taxon>Viridiplantae</taxon>
        <taxon>Streptophyta</taxon>
        <taxon>Embryophyta</taxon>
        <taxon>Tracheophyta</taxon>
        <taxon>Spermatophyta</taxon>
        <taxon>Magnoliopsida</taxon>
        <taxon>eudicotyledons</taxon>
        <taxon>Gunneridae</taxon>
        <taxon>Pentapetalae</taxon>
        <taxon>asterids</taxon>
        <taxon>lamiids</taxon>
        <taxon>Solanales</taxon>
        <taxon>Solanaceae</taxon>
        <taxon>Solanoideae</taxon>
        <taxon>Datureae</taxon>
        <taxon>Datura</taxon>
    </lineage>
</organism>
<accession>A0ABS8WR61</accession>
<feature type="non-terminal residue" evidence="1">
    <location>
        <position position="1"/>
    </location>
</feature>
<protein>
    <submittedName>
        <fullName evidence="1">Uncharacterized protein</fullName>
    </submittedName>
</protein>
<sequence>SPKCLNGCCGRLTSSCSYSLALVDFFEPWLGSIIEEFTRKMLSFVILVKKVLPPTHELFLLGPALGDAAPTAPMLLCVDRGQNSMLK</sequence>
<gene>
    <name evidence="1" type="ORF">HAX54_051339</name>
</gene>
<evidence type="ECO:0000313" key="1">
    <source>
        <dbReference type="EMBL" id="MCE3051977.1"/>
    </source>
</evidence>
<name>A0ABS8WR61_DATST</name>
<proteinExistence type="predicted"/>
<evidence type="ECO:0000313" key="2">
    <source>
        <dbReference type="Proteomes" id="UP000823775"/>
    </source>
</evidence>